<gene>
    <name evidence="2" type="ORF">OXX778_LOCUS16039</name>
</gene>
<name>A0A814G907_9BILA</name>
<feature type="compositionally biased region" description="Polar residues" evidence="1">
    <location>
        <begin position="22"/>
        <end position="36"/>
    </location>
</feature>
<dbReference type="Proteomes" id="UP000663879">
    <property type="component" value="Unassembled WGS sequence"/>
</dbReference>
<dbReference type="EMBL" id="CAJNOC010003686">
    <property type="protein sequence ID" value="CAF0993539.1"/>
    <property type="molecule type" value="Genomic_DNA"/>
</dbReference>
<feature type="compositionally biased region" description="Polar residues" evidence="1">
    <location>
        <begin position="109"/>
        <end position="119"/>
    </location>
</feature>
<dbReference type="AlphaFoldDB" id="A0A814G907"/>
<sequence length="119" mass="13622">MVAAITIDDVSSNQDDSEEKTSYSNQNENTMTQANIQARGRQLETIKDERLDDNFPTRKRKYHKDPHNPRSMVNSRKNNEEDIEVNSDSQSESSTQASSHSNIEHEKISSSSKQMESQF</sequence>
<feature type="compositionally biased region" description="Low complexity" evidence="1">
    <location>
        <begin position="87"/>
        <end position="101"/>
    </location>
</feature>
<evidence type="ECO:0000313" key="2">
    <source>
        <dbReference type="EMBL" id="CAF0993539.1"/>
    </source>
</evidence>
<organism evidence="2 3">
    <name type="scientific">Brachionus calyciflorus</name>
    <dbReference type="NCBI Taxonomy" id="104777"/>
    <lineage>
        <taxon>Eukaryota</taxon>
        <taxon>Metazoa</taxon>
        <taxon>Spiralia</taxon>
        <taxon>Gnathifera</taxon>
        <taxon>Rotifera</taxon>
        <taxon>Eurotatoria</taxon>
        <taxon>Monogononta</taxon>
        <taxon>Pseudotrocha</taxon>
        <taxon>Ploima</taxon>
        <taxon>Brachionidae</taxon>
        <taxon>Brachionus</taxon>
    </lineage>
</organism>
<accession>A0A814G907</accession>
<evidence type="ECO:0000313" key="3">
    <source>
        <dbReference type="Proteomes" id="UP000663879"/>
    </source>
</evidence>
<proteinExistence type="predicted"/>
<feature type="compositionally biased region" description="Basic and acidic residues" evidence="1">
    <location>
        <begin position="41"/>
        <end position="56"/>
    </location>
</feature>
<feature type="region of interest" description="Disordered" evidence="1">
    <location>
        <begin position="1"/>
        <end position="119"/>
    </location>
</feature>
<keyword evidence="3" id="KW-1185">Reference proteome</keyword>
<evidence type="ECO:0000256" key="1">
    <source>
        <dbReference type="SAM" id="MobiDB-lite"/>
    </source>
</evidence>
<reference evidence="2" key="1">
    <citation type="submission" date="2021-02" db="EMBL/GenBank/DDBJ databases">
        <authorList>
            <person name="Nowell W R."/>
        </authorList>
    </citation>
    <scope>NUCLEOTIDE SEQUENCE</scope>
    <source>
        <strain evidence="2">Ploen Becks lab</strain>
    </source>
</reference>
<protein>
    <submittedName>
        <fullName evidence="2">Uncharacterized protein</fullName>
    </submittedName>
</protein>
<comment type="caution">
    <text evidence="2">The sequence shown here is derived from an EMBL/GenBank/DDBJ whole genome shotgun (WGS) entry which is preliminary data.</text>
</comment>